<feature type="transmembrane region" description="Helical" evidence="1">
    <location>
        <begin position="192"/>
        <end position="211"/>
    </location>
</feature>
<dbReference type="EMBL" id="WTYH01000001">
    <property type="protein sequence ID" value="MXO93824.1"/>
    <property type="molecule type" value="Genomic_DNA"/>
</dbReference>
<evidence type="ECO:0000256" key="2">
    <source>
        <dbReference type="SAM" id="SignalP"/>
    </source>
</evidence>
<feature type="transmembrane region" description="Helical" evidence="1">
    <location>
        <begin position="246"/>
        <end position="264"/>
    </location>
</feature>
<keyword evidence="1" id="KW-0812">Transmembrane</keyword>
<evidence type="ECO:0000256" key="1">
    <source>
        <dbReference type="SAM" id="Phobius"/>
    </source>
</evidence>
<dbReference type="Proteomes" id="UP000460626">
    <property type="component" value="Unassembled WGS sequence"/>
</dbReference>
<protein>
    <recommendedName>
        <fullName evidence="5">HupE/UreJ family protein</fullName>
    </recommendedName>
</protein>
<keyword evidence="2" id="KW-0732">Signal</keyword>
<dbReference type="Pfam" id="PF13795">
    <property type="entry name" value="HupE_UreJ_2"/>
    <property type="match status" value="1"/>
</dbReference>
<gene>
    <name evidence="3" type="ORF">GRI62_09410</name>
</gene>
<dbReference type="InterPro" id="IPR032809">
    <property type="entry name" value="Put_HupE_UreJ"/>
</dbReference>
<keyword evidence="1" id="KW-0472">Membrane</keyword>
<feature type="transmembrane region" description="Helical" evidence="1">
    <location>
        <begin position="339"/>
        <end position="360"/>
    </location>
</feature>
<sequence>MAQQSVIPPLSRLLGAALVLLAAVLPPAANAHDVPISYLELERGGDRIYGTLTVHADMLAAELGFDEARDMVDSGVLDAQDSPVRPFLAAGLRLTGAADQPLALASDGYTIVGEGADMKLRFHALGPPPAALHLAVALFAQVPDHQTFVTIREGGAIVQQFMLSADTPPQVNYAGTAAGAWAVAGTFIPSGAWHVLIGPDHVLFVIGLILLGGSVRRLALIVTAFTLGHSVTLALAATGTLSPPEWLVEPLIALTIVVVGADNLLRKQADRDLRPWFAVLFGLIHGFGFAFVLRDFGLPPGNLAVSLLAFNLGVEIGQLAIVVPVALALAAIRRRDARLAMWIARGGSLAVVAAGLYWFVDRVLSMGSV</sequence>
<feature type="transmembrane region" description="Helical" evidence="1">
    <location>
        <begin position="305"/>
        <end position="332"/>
    </location>
</feature>
<evidence type="ECO:0000313" key="4">
    <source>
        <dbReference type="Proteomes" id="UP000460626"/>
    </source>
</evidence>
<keyword evidence="4" id="KW-1185">Reference proteome</keyword>
<evidence type="ECO:0008006" key="5">
    <source>
        <dbReference type="Google" id="ProtNLM"/>
    </source>
</evidence>
<feature type="transmembrane region" description="Helical" evidence="1">
    <location>
        <begin position="218"/>
        <end position="240"/>
    </location>
</feature>
<evidence type="ECO:0000313" key="3">
    <source>
        <dbReference type="EMBL" id="MXO93824.1"/>
    </source>
</evidence>
<dbReference type="RefSeq" id="WP_160731853.1">
    <property type="nucleotide sequence ID" value="NZ_BMJK01000001.1"/>
</dbReference>
<name>A0A845A2A4_9SPHN</name>
<keyword evidence="1" id="KW-1133">Transmembrane helix</keyword>
<accession>A0A845A2A4</accession>
<dbReference type="OrthoDB" id="9808870at2"/>
<feature type="chain" id="PRO_5032860786" description="HupE/UreJ family protein" evidence="2">
    <location>
        <begin position="32"/>
        <end position="369"/>
    </location>
</feature>
<organism evidence="3 4">
    <name type="scientific">Aurantiacibacter arachoides</name>
    <dbReference type="NCBI Taxonomy" id="1850444"/>
    <lineage>
        <taxon>Bacteria</taxon>
        <taxon>Pseudomonadati</taxon>
        <taxon>Pseudomonadota</taxon>
        <taxon>Alphaproteobacteria</taxon>
        <taxon>Sphingomonadales</taxon>
        <taxon>Erythrobacteraceae</taxon>
        <taxon>Aurantiacibacter</taxon>
    </lineage>
</organism>
<proteinExistence type="predicted"/>
<comment type="caution">
    <text evidence="3">The sequence shown here is derived from an EMBL/GenBank/DDBJ whole genome shotgun (WGS) entry which is preliminary data.</text>
</comment>
<reference evidence="3 4" key="1">
    <citation type="submission" date="2019-12" db="EMBL/GenBank/DDBJ databases">
        <title>Genomic-based taxomic classification of the family Erythrobacteraceae.</title>
        <authorList>
            <person name="Xu L."/>
        </authorList>
    </citation>
    <scope>NUCLEOTIDE SEQUENCE [LARGE SCALE GENOMIC DNA]</scope>
    <source>
        <strain evidence="3 4">RC4-10-4</strain>
    </source>
</reference>
<dbReference type="AlphaFoldDB" id="A0A845A2A4"/>
<feature type="signal peptide" evidence="2">
    <location>
        <begin position="1"/>
        <end position="31"/>
    </location>
</feature>
<feature type="transmembrane region" description="Helical" evidence="1">
    <location>
        <begin position="276"/>
        <end position="293"/>
    </location>
</feature>